<dbReference type="InterPro" id="IPR029063">
    <property type="entry name" value="SAM-dependent_MTases_sf"/>
</dbReference>
<dbReference type="InterPro" id="IPR041698">
    <property type="entry name" value="Methyltransf_25"/>
</dbReference>
<sequence>MTSDAGKHPLPTEFFNREMAARYDERNSKLSPVSDCMHFLFRLVLEDLPPDARILSVGAGTGAEILSLSNTFPGWQFVAVDPSGPMLDVCRTRLEAAGVIDRCELVQGDVHDIPGSDTFDAVLAIMVAHFIDREERQRFYQASHARLRPGGFFVSTEISYDLASPEYPSMLENWGRIQSRMGATPDSLKTLPETLRNVLTVIAPDETENLWRDAGFARPVCFFQAFMARGWYAQKKTG</sequence>
<reference evidence="3 4" key="1">
    <citation type="submission" date="2018-10" db="EMBL/GenBank/DDBJ databases">
        <title>Genomic Encyclopedia of Type Strains, Phase IV (KMG-IV): sequencing the most valuable type-strain genomes for metagenomic binning, comparative biology and taxonomic classification.</title>
        <authorList>
            <person name="Goeker M."/>
        </authorList>
    </citation>
    <scope>NUCLEOTIDE SEQUENCE [LARGE SCALE GENOMIC DNA]</scope>
    <source>
        <strain evidence="3 4">DSM 4734</strain>
    </source>
</reference>
<dbReference type="AlphaFoldDB" id="A0A495D1N1"/>
<dbReference type="GO" id="GO:0032259">
    <property type="term" value="P:methylation"/>
    <property type="evidence" value="ECO:0007669"/>
    <property type="project" value="UniProtKB-KW"/>
</dbReference>
<dbReference type="Proteomes" id="UP000273675">
    <property type="component" value="Unassembled WGS sequence"/>
</dbReference>
<feature type="domain" description="Methyltransferase" evidence="2">
    <location>
        <begin position="54"/>
        <end position="151"/>
    </location>
</feature>
<protein>
    <submittedName>
        <fullName evidence="3">tRNA (Cmo5U34)-methyltransferase</fullName>
    </submittedName>
</protein>
<dbReference type="PANTHER" id="PTHR43861">
    <property type="entry name" value="TRANS-ACONITATE 2-METHYLTRANSFERASE-RELATED"/>
    <property type="match status" value="1"/>
</dbReference>
<keyword evidence="3" id="KW-0489">Methyltransferase</keyword>
<evidence type="ECO:0000313" key="3">
    <source>
        <dbReference type="EMBL" id="RKQ95462.1"/>
    </source>
</evidence>
<evidence type="ECO:0000313" key="4">
    <source>
        <dbReference type="Proteomes" id="UP000273675"/>
    </source>
</evidence>
<accession>A0A495D1N1</accession>
<dbReference type="OrthoDB" id="213472at2"/>
<comment type="caution">
    <text evidence="3">The sequence shown here is derived from an EMBL/GenBank/DDBJ whole genome shotgun (WGS) entry which is preliminary data.</text>
</comment>
<dbReference type="SUPFAM" id="SSF53335">
    <property type="entry name" value="S-adenosyl-L-methionine-dependent methyltransferases"/>
    <property type="match status" value="1"/>
</dbReference>
<keyword evidence="1 3" id="KW-0808">Transferase</keyword>
<proteinExistence type="predicted"/>
<organism evidence="3 4">
    <name type="scientific">Maricaulis maris</name>
    <dbReference type="NCBI Taxonomy" id="74318"/>
    <lineage>
        <taxon>Bacteria</taxon>
        <taxon>Pseudomonadati</taxon>
        <taxon>Pseudomonadota</taxon>
        <taxon>Alphaproteobacteria</taxon>
        <taxon>Maricaulales</taxon>
        <taxon>Maricaulaceae</taxon>
        <taxon>Maricaulis</taxon>
    </lineage>
</organism>
<evidence type="ECO:0000259" key="2">
    <source>
        <dbReference type="Pfam" id="PF13649"/>
    </source>
</evidence>
<name>A0A495D1N1_9PROT</name>
<evidence type="ECO:0000256" key="1">
    <source>
        <dbReference type="ARBA" id="ARBA00022679"/>
    </source>
</evidence>
<gene>
    <name evidence="3" type="ORF">C7435_2565</name>
</gene>
<dbReference type="Pfam" id="PF13649">
    <property type="entry name" value="Methyltransf_25"/>
    <property type="match status" value="1"/>
</dbReference>
<dbReference type="Gene3D" id="3.40.50.150">
    <property type="entry name" value="Vaccinia Virus protein VP39"/>
    <property type="match status" value="1"/>
</dbReference>
<dbReference type="EMBL" id="RBIM01000006">
    <property type="protein sequence ID" value="RKQ95462.1"/>
    <property type="molecule type" value="Genomic_DNA"/>
</dbReference>
<dbReference type="GO" id="GO:0008168">
    <property type="term" value="F:methyltransferase activity"/>
    <property type="evidence" value="ECO:0007669"/>
    <property type="project" value="UniProtKB-KW"/>
</dbReference>
<dbReference type="CDD" id="cd02440">
    <property type="entry name" value="AdoMet_MTases"/>
    <property type="match status" value="1"/>
</dbReference>